<comment type="caution">
    <text evidence="2">The sequence shown here is derived from an EMBL/GenBank/DDBJ whole genome shotgun (WGS) entry which is preliminary data.</text>
</comment>
<dbReference type="SUPFAM" id="SSF51206">
    <property type="entry name" value="cAMP-binding domain-like"/>
    <property type="match status" value="1"/>
</dbReference>
<protein>
    <submittedName>
        <fullName evidence="2">Cyclic nucleotide-binding domain-containing protein</fullName>
    </submittedName>
</protein>
<dbReference type="GO" id="GO:0003700">
    <property type="term" value="F:DNA-binding transcription factor activity"/>
    <property type="evidence" value="ECO:0007669"/>
    <property type="project" value="TreeGrafter"/>
</dbReference>
<accession>A0A936YU00</accession>
<dbReference type="Gene3D" id="2.60.120.10">
    <property type="entry name" value="Jelly Rolls"/>
    <property type="match status" value="1"/>
</dbReference>
<proteinExistence type="predicted"/>
<dbReference type="InterPro" id="IPR014710">
    <property type="entry name" value="RmlC-like_jellyroll"/>
</dbReference>
<evidence type="ECO:0000259" key="1">
    <source>
        <dbReference type="PROSITE" id="PS50042"/>
    </source>
</evidence>
<dbReference type="PROSITE" id="PS50042">
    <property type="entry name" value="CNMP_BINDING_3"/>
    <property type="match status" value="1"/>
</dbReference>
<organism evidence="2 3">
    <name type="scientific">Rhizobium setariae</name>
    <dbReference type="NCBI Taxonomy" id="2801340"/>
    <lineage>
        <taxon>Bacteria</taxon>
        <taxon>Pseudomonadati</taxon>
        <taxon>Pseudomonadota</taxon>
        <taxon>Alphaproteobacteria</taxon>
        <taxon>Hyphomicrobiales</taxon>
        <taxon>Rhizobiaceae</taxon>
        <taxon>Rhizobium/Agrobacterium group</taxon>
        <taxon>Rhizobium</taxon>
    </lineage>
</organism>
<dbReference type="GO" id="GO:0005829">
    <property type="term" value="C:cytosol"/>
    <property type="evidence" value="ECO:0007669"/>
    <property type="project" value="TreeGrafter"/>
</dbReference>
<dbReference type="InterPro" id="IPR050397">
    <property type="entry name" value="Env_Response_Regulators"/>
</dbReference>
<name>A0A936YU00_9HYPH</name>
<dbReference type="PANTHER" id="PTHR24567:SF68">
    <property type="entry name" value="DNA-BINDING TRANSCRIPTIONAL DUAL REGULATOR CRP"/>
    <property type="match status" value="1"/>
</dbReference>
<feature type="domain" description="Cyclic nucleotide-binding" evidence="1">
    <location>
        <begin position="15"/>
        <end position="118"/>
    </location>
</feature>
<dbReference type="Proteomes" id="UP000633219">
    <property type="component" value="Unassembled WGS sequence"/>
</dbReference>
<sequence length="151" mass="16716">MALKDDIALFQQLSIFEGLSEEHLRLLAFGAERRRLGKGHVLFRQGASADSAFVITEGRLKLTMHAATGGEKLLGEAGPGSMLTEIAMITDAERHFTATAVEQSEVIRISRVLFRRMLEEYPEVAVATDRRLRENFSRLVAAAASSTDKLR</sequence>
<dbReference type="EMBL" id="JAEQNC010000017">
    <property type="protein sequence ID" value="MBL0374942.1"/>
    <property type="molecule type" value="Genomic_DNA"/>
</dbReference>
<dbReference type="PANTHER" id="PTHR24567">
    <property type="entry name" value="CRP FAMILY TRANSCRIPTIONAL REGULATORY PROTEIN"/>
    <property type="match status" value="1"/>
</dbReference>
<dbReference type="RefSeq" id="WP_201663493.1">
    <property type="nucleotide sequence ID" value="NZ_JAEQNC010000017.1"/>
</dbReference>
<dbReference type="Pfam" id="PF00027">
    <property type="entry name" value="cNMP_binding"/>
    <property type="match status" value="1"/>
</dbReference>
<dbReference type="AlphaFoldDB" id="A0A936YU00"/>
<dbReference type="CDD" id="cd00038">
    <property type="entry name" value="CAP_ED"/>
    <property type="match status" value="1"/>
</dbReference>
<dbReference type="InterPro" id="IPR018490">
    <property type="entry name" value="cNMP-bd_dom_sf"/>
</dbReference>
<dbReference type="InterPro" id="IPR000595">
    <property type="entry name" value="cNMP-bd_dom"/>
</dbReference>
<keyword evidence="3" id="KW-1185">Reference proteome</keyword>
<evidence type="ECO:0000313" key="3">
    <source>
        <dbReference type="Proteomes" id="UP000633219"/>
    </source>
</evidence>
<dbReference type="SMART" id="SM00100">
    <property type="entry name" value="cNMP"/>
    <property type="match status" value="1"/>
</dbReference>
<evidence type="ECO:0000313" key="2">
    <source>
        <dbReference type="EMBL" id="MBL0374942.1"/>
    </source>
</evidence>
<reference evidence="2" key="1">
    <citation type="submission" date="2021-01" db="EMBL/GenBank/DDBJ databases">
        <title>Rhizobium sp. strain KVB221 16S ribosomal RNA gene Genome sequencing and assembly.</title>
        <authorList>
            <person name="Kang M."/>
        </authorList>
    </citation>
    <scope>NUCLEOTIDE SEQUENCE</scope>
    <source>
        <strain evidence="2">KVB221</strain>
    </source>
</reference>
<gene>
    <name evidence="2" type="ORF">JJB09_23290</name>
</gene>